<keyword evidence="7" id="KW-0972">Capsule biogenesis/degradation</keyword>
<name>A0A0R1RXU0_9LACO</name>
<comment type="pathway">
    <text evidence="2">Capsule biogenesis; capsule polysaccharide biosynthesis.</text>
</comment>
<keyword evidence="6 13" id="KW-0812">Transmembrane</keyword>
<evidence type="ECO:0000256" key="4">
    <source>
        <dbReference type="ARBA" id="ARBA00020739"/>
    </source>
</evidence>
<dbReference type="RefSeq" id="WP_057889093.1">
    <property type="nucleotide sequence ID" value="NZ_AZFE01000002.1"/>
</dbReference>
<comment type="similarity">
    <text evidence="3">Belongs to the CpsC/CapA family.</text>
</comment>
<dbReference type="GO" id="GO:0004713">
    <property type="term" value="F:protein tyrosine kinase activity"/>
    <property type="evidence" value="ECO:0007669"/>
    <property type="project" value="TreeGrafter"/>
</dbReference>
<dbReference type="GO" id="GO:0000271">
    <property type="term" value="P:polysaccharide biosynthetic process"/>
    <property type="evidence" value="ECO:0007669"/>
    <property type="project" value="UniProtKB-KW"/>
</dbReference>
<keyword evidence="17" id="KW-1185">Reference proteome</keyword>
<keyword evidence="5" id="KW-1003">Cell membrane</keyword>
<comment type="function">
    <text evidence="11">Required for CpsD phosphorylation. Involved in the regulation of capsular polysaccharide biosynthesis. May be part of a complex that directs the coordinated polymerization and export to the cell surface of the capsular polysaccharide.</text>
</comment>
<feature type="transmembrane region" description="Helical" evidence="13">
    <location>
        <begin position="20"/>
        <end position="40"/>
    </location>
</feature>
<dbReference type="InterPro" id="IPR032807">
    <property type="entry name" value="GNVR"/>
</dbReference>
<dbReference type="Pfam" id="PF13807">
    <property type="entry name" value="GNVR"/>
    <property type="match status" value="1"/>
</dbReference>
<evidence type="ECO:0000259" key="15">
    <source>
        <dbReference type="Pfam" id="PF13807"/>
    </source>
</evidence>
<dbReference type="AlphaFoldDB" id="A0A0R1RXU0"/>
<comment type="caution">
    <text evidence="16">The sequence shown here is derived from an EMBL/GenBank/DDBJ whole genome shotgun (WGS) entry which is preliminary data.</text>
</comment>
<dbReference type="Pfam" id="PF02706">
    <property type="entry name" value="Wzz"/>
    <property type="match status" value="1"/>
</dbReference>
<dbReference type="InterPro" id="IPR003856">
    <property type="entry name" value="LPS_length_determ_N"/>
</dbReference>
<dbReference type="PANTHER" id="PTHR32309">
    <property type="entry name" value="TYROSINE-PROTEIN KINASE"/>
    <property type="match status" value="1"/>
</dbReference>
<accession>A0A0R1RXU0</accession>
<evidence type="ECO:0000256" key="7">
    <source>
        <dbReference type="ARBA" id="ARBA00022903"/>
    </source>
</evidence>
<comment type="subcellular location">
    <subcellularLocation>
        <location evidence="1">Cell membrane</location>
        <topology evidence="1">Multi-pass membrane protein</topology>
    </subcellularLocation>
</comment>
<reference evidence="16 17" key="1">
    <citation type="journal article" date="2015" name="Genome Announc.">
        <title>Expanding the biotechnology potential of lactobacilli through comparative genomics of 213 strains and associated genera.</title>
        <authorList>
            <person name="Sun Z."/>
            <person name="Harris H.M."/>
            <person name="McCann A."/>
            <person name="Guo C."/>
            <person name="Argimon S."/>
            <person name="Zhang W."/>
            <person name="Yang X."/>
            <person name="Jeffery I.B."/>
            <person name="Cooney J.C."/>
            <person name="Kagawa T.F."/>
            <person name="Liu W."/>
            <person name="Song Y."/>
            <person name="Salvetti E."/>
            <person name="Wrobel A."/>
            <person name="Rasinkangas P."/>
            <person name="Parkhill J."/>
            <person name="Rea M.C."/>
            <person name="O'Sullivan O."/>
            <person name="Ritari J."/>
            <person name="Douillard F.P."/>
            <person name="Paul Ross R."/>
            <person name="Yang R."/>
            <person name="Briner A.E."/>
            <person name="Felis G.E."/>
            <person name="de Vos W.M."/>
            <person name="Barrangou R."/>
            <person name="Klaenhammer T.R."/>
            <person name="Caufield P.W."/>
            <person name="Cui Y."/>
            <person name="Zhang H."/>
            <person name="O'Toole P.W."/>
        </authorList>
    </citation>
    <scope>NUCLEOTIDE SEQUENCE [LARGE SCALE GENOMIC DNA]</scope>
    <source>
        <strain evidence="16 17">DSM 15707</strain>
    </source>
</reference>
<dbReference type="Proteomes" id="UP000051697">
    <property type="component" value="Unassembled WGS sequence"/>
</dbReference>
<feature type="region of interest" description="Disordered" evidence="12">
    <location>
        <begin position="267"/>
        <end position="289"/>
    </location>
</feature>
<evidence type="ECO:0000256" key="6">
    <source>
        <dbReference type="ARBA" id="ARBA00022692"/>
    </source>
</evidence>
<organism evidence="16 17">
    <name type="scientific">Paucilactobacillus oligofermentans DSM 15707 = LMG 22743</name>
    <dbReference type="NCBI Taxonomy" id="1423778"/>
    <lineage>
        <taxon>Bacteria</taxon>
        <taxon>Bacillati</taxon>
        <taxon>Bacillota</taxon>
        <taxon>Bacilli</taxon>
        <taxon>Lactobacillales</taxon>
        <taxon>Lactobacillaceae</taxon>
        <taxon>Paucilactobacillus</taxon>
    </lineage>
</organism>
<gene>
    <name evidence="16" type="ORF">FC70_GL000129</name>
</gene>
<evidence type="ECO:0000256" key="3">
    <source>
        <dbReference type="ARBA" id="ARBA00006683"/>
    </source>
</evidence>
<evidence type="ECO:0000256" key="11">
    <source>
        <dbReference type="ARBA" id="ARBA00045736"/>
    </source>
</evidence>
<evidence type="ECO:0000256" key="13">
    <source>
        <dbReference type="SAM" id="Phobius"/>
    </source>
</evidence>
<keyword evidence="8 13" id="KW-1133">Transmembrane helix</keyword>
<evidence type="ECO:0000256" key="9">
    <source>
        <dbReference type="ARBA" id="ARBA00023136"/>
    </source>
</evidence>
<dbReference type="EMBL" id="AZFE01000002">
    <property type="protein sequence ID" value="KRL58056.1"/>
    <property type="molecule type" value="Genomic_DNA"/>
</dbReference>
<evidence type="ECO:0000313" key="16">
    <source>
        <dbReference type="EMBL" id="KRL58056.1"/>
    </source>
</evidence>
<feature type="transmembrane region" description="Helical" evidence="13">
    <location>
        <begin position="212"/>
        <end position="232"/>
    </location>
</feature>
<evidence type="ECO:0000259" key="14">
    <source>
        <dbReference type="Pfam" id="PF02706"/>
    </source>
</evidence>
<dbReference type="GO" id="GO:0005886">
    <property type="term" value="C:plasma membrane"/>
    <property type="evidence" value="ECO:0007669"/>
    <property type="project" value="UniProtKB-SubCell"/>
</dbReference>
<dbReference type="InterPro" id="IPR050445">
    <property type="entry name" value="Bact_polysacc_biosynth/exp"/>
</dbReference>
<feature type="domain" description="Polysaccharide chain length determinant N-terminal" evidence="14">
    <location>
        <begin position="5"/>
        <end position="95"/>
    </location>
</feature>
<protein>
    <recommendedName>
        <fullName evidence="4">Capsular polysaccharide biosynthesis protein CpsC</fullName>
    </recommendedName>
</protein>
<proteinExistence type="inferred from homology"/>
<evidence type="ECO:0000313" key="17">
    <source>
        <dbReference type="Proteomes" id="UP000051697"/>
    </source>
</evidence>
<dbReference type="PATRIC" id="fig|1423778.4.peg.144"/>
<evidence type="ECO:0000256" key="5">
    <source>
        <dbReference type="ARBA" id="ARBA00022475"/>
    </source>
</evidence>
<evidence type="ECO:0000256" key="1">
    <source>
        <dbReference type="ARBA" id="ARBA00004651"/>
    </source>
</evidence>
<keyword evidence="9 13" id="KW-0472">Membrane</keyword>
<evidence type="ECO:0000256" key="12">
    <source>
        <dbReference type="SAM" id="MobiDB-lite"/>
    </source>
</evidence>
<dbReference type="STRING" id="1423778.FC70_GL000129"/>
<evidence type="ECO:0000256" key="2">
    <source>
        <dbReference type="ARBA" id="ARBA00005132"/>
    </source>
</evidence>
<evidence type="ECO:0000256" key="8">
    <source>
        <dbReference type="ARBA" id="ARBA00022989"/>
    </source>
</evidence>
<keyword evidence="10" id="KW-0270">Exopolysaccharide synthesis</keyword>
<evidence type="ECO:0000256" key="10">
    <source>
        <dbReference type="ARBA" id="ARBA00023169"/>
    </source>
</evidence>
<sequence>MDNMLDIRRLFSIFRKHLTLIILSMVGCAVVAFGVAEFVVTPQYTSTTQILVNQKTSESNAATAYATQQADVQMISTYKDIITNQVVLTAVKNDLKNPTVVVTPAQKAKYRTDAYGDKELVSAAKPAVTKNSGQGYDISVAELQDAISVSNQQNSQVFALAVKTDDPAKSAAVANAVAKEFKNKIKDIMEVNNVTIVSKAVANNHKTSPKTIMFIAAGVITGFILSVGYALLVELTNTSVRDDEFLQELGLANLGQVNRINMDSKIRRANNATNTHDNDSFGHRSRARV</sequence>
<dbReference type="PANTHER" id="PTHR32309:SF13">
    <property type="entry name" value="FERRIC ENTEROBACTIN TRANSPORT PROTEIN FEPE"/>
    <property type="match status" value="1"/>
</dbReference>
<feature type="domain" description="Tyrosine-protein kinase G-rich" evidence="15">
    <location>
        <begin position="183"/>
        <end position="232"/>
    </location>
</feature>
<dbReference type="KEGG" id="lol:LACOL_1610"/>